<dbReference type="Proteomes" id="UP000467700">
    <property type="component" value="Unassembled WGS sequence"/>
</dbReference>
<name>A0A8S0W9P7_CYCAE</name>
<keyword evidence="2" id="KW-1185">Reference proteome</keyword>
<sequence length="109" mass="12299">MPRRSLKASGFNVTDIGCWDKKVHRELALLQAEIQKLESAGNGSNPALNSSGTRSGRWFTESSKIYSETVFEHVDESPTKTAHILKGMKTGRSSLRGVTDRLFWGRYYY</sequence>
<dbReference type="AlphaFoldDB" id="A0A8S0W9P7"/>
<gene>
    <name evidence="1" type="ORF">AAE3_LOCUS4883</name>
</gene>
<evidence type="ECO:0000313" key="2">
    <source>
        <dbReference type="Proteomes" id="UP000467700"/>
    </source>
</evidence>
<protein>
    <submittedName>
        <fullName evidence="1">Uncharacterized protein</fullName>
    </submittedName>
</protein>
<accession>A0A8S0W9P7</accession>
<proteinExistence type="predicted"/>
<reference evidence="1 2" key="1">
    <citation type="submission" date="2020-01" db="EMBL/GenBank/DDBJ databases">
        <authorList>
            <person name="Gupta K D."/>
        </authorList>
    </citation>
    <scope>NUCLEOTIDE SEQUENCE [LARGE SCALE GENOMIC DNA]</scope>
</reference>
<evidence type="ECO:0000313" key="1">
    <source>
        <dbReference type="EMBL" id="CAA7262476.1"/>
    </source>
</evidence>
<dbReference type="EMBL" id="CACVBS010000036">
    <property type="protein sequence ID" value="CAA7262476.1"/>
    <property type="molecule type" value="Genomic_DNA"/>
</dbReference>
<organism evidence="1 2">
    <name type="scientific">Cyclocybe aegerita</name>
    <name type="common">Black poplar mushroom</name>
    <name type="synonym">Agrocybe aegerita</name>
    <dbReference type="NCBI Taxonomy" id="1973307"/>
    <lineage>
        <taxon>Eukaryota</taxon>
        <taxon>Fungi</taxon>
        <taxon>Dikarya</taxon>
        <taxon>Basidiomycota</taxon>
        <taxon>Agaricomycotina</taxon>
        <taxon>Agaricomycetes</taxon>
        <taxon>Agaricomycetidae</taxon>
        <taxon>Agaricales</taxon>
        <taxon>Agaricineae</taxon>
        <taxon>Bolbitiaceae</taxon>
        <taxon>Cyclocybe</taxon>
    </lineage>
</organism>
<comment type="caution">
    <text evidence="1">The sequence shown here is derived from an EMBL/GenBank/DDBJ whole genome shotgun (WGS) entry which is preliminary data.</text>
</comment>